<dbReference type="GO" id="GO:0009007">
    <property type="term" value="F:site-specific DNA-methyltransferase (adenine-specific) activity"/>
    <property type="evidence" value="ECO:0007669"/>
    <property type="project" value="UniProtKB-EC"/>
</dbReference>
<dbReference type="AlphaFoldDB" id="A0A7M1T581"/>
<keyword evidence="2 6" id="KW-0489">Methyltransferase</keyword>
<dbReference type="PRINTS" id="PR00505">
    <property type="entry name" value="D12N6MTFRASE"/>
</dbReference>
<dbReference type="GO" id="GO:0003676">
    <property type="term" value="F:nucleic acid binding"/>
    <property type="evidence" value="ECO:0007669"/>
    <property type="project" value="InterPro"/>
</dbReference>
<keyword evidence="4" id="KW-0949">S-adenosyl-L-methionine</keyword>
<proteinExistence type="predicted"/>
<dbReference type="KEGG" id="civ:IMZ16_00925"/>
<evidence type="ECO:0000256" key="1">
    <source>
        <dbReference type="ARBA" id="ARBA00011900"/>
    </source>
</evidence>
<evidence type="ECO:0000256" key="4">
    <source>
        <dbReference type="ARBA" id="ARBA00022691"/>
    </source>
</evidence>
<dbReference type="Proteomes" id="UP000593605">
    <property type="component" value="Chromosome"/>
</dbReference>
<sequence>MNYIGSKHKLSRFIKQAIYDVAGTDLKGKVFCDIFAGTGIIGRNFKAEVKHVIANDLEYYSYVLLKNYIGNHKPIDAQHLIDELNSLEGLRGFVFNEYSENGMSGRQYFNESNGCKIDAMRTYIEKWKIEGRICSEEYYFLLASLLESADKVANTASVYGAYLKHIKKSAQKDLILQPAEFIATENNNFVFNEDSNVLINHIEGDILYLDPPYNTRHYGANYHLLNTIAKYDGFNPKGKTGLREYVKSQFCRKTSALQALDYLVKNARFKYIFLSYNNEGLIPAEQIKKTLSAYGNYDVVSVDYPRFRSDNENRRMFKATSTSEYLHILVKNS</sequence>
<dbReference type="InterPro" id="IPR002052">
    <property type="entry name" value="DNA_methylase_N6_adenine_CS"/>
</dbReference>
<reference evidence="6 7" key="1">
    <citation type="submission" date="2020-10" db="EMBL/GenBank/DDBJ databases">
        <title>Complete genome of Cruoricapor ignavus strain M1214 isolated from the blood culture of a febrile patient.</title>
        <authorList>
            <person name="Guglielmino C.J.D."/>
        </authorList>
    </citation>
    <scope>NUCLEOTIDE SEQUENCE [LARGE SCALE GENOMIC DNA]</scope>
    <source>
        <strain evidence="6 7">M1214</strain>
    </source>
</reference>
<dbReference type="GO" id="GO:0032259">
    <property type="term" value="P:methylation"/>
    <property type="evidence" value="ECO:0007669"/>
    <property type="project" value="UniProtKB-KW"/>
</dbReference>
<dbReference type="Pfam" id="PF02086">
    <property type="entry name" value="MethyltransfD12"/>
    <property type="match status" value="1"/>
</dbReference>
<dbReference type="Gene3D" id="3.40.50.150">
    <property type="entry name" value="Vaccinia Virus protein VP39"/>
    <property type="match status" value="1"/>
</dbReference>
<dbReference type="REBASE" id="451448">
    <property type="entry name" value="M2.Cig1214ORF915P"/>
</dbReference>
<dbReference type="EMBL" id="CP063145">
    <property type="protein sequence ID" value="QOR74042.1"/>
    <property type="molecule type" value="Genomic_DNA"/>
</dbReference>
<dbReference type="RefSeq" id="WP_193440115.1">
    <property type="nucleotide sequence ID" value="NZ_CP063145.1"/>
</dbReference>
<dbReference type="InterPro" id="IPR012327">
    <property type="entry name" value="MeTrfase_D12"/>
</dbReference>
<dbReference type="SUPFAM" id="SSF53335">
    <property type="entry name" value="S-adenosyl-L-methionine-dependent methyltransferases"/>
    <property type="match status" value="1"/>
</dbReference>
<evidence type="ECO:0000256" key="3">
    <source>
        <dbReference type="ARBA" id="ARBA00022679"/>
    </source>
</evidence>
<dbReference type="EC" id="2.1.1.72" evidence="1"/>
<dbReference type="PROSITE" id="PS00092">
    <property type="entry name" value="N6_MTASE"/>
    <property type="match status" value="1"/>
</dbReference>
<accession>A0A7M1T581</accession>
<comment type="catalytic activity">
    <reaction evidence="5">
        <text>a 2'-deoxyadenosine in DNA + S-adenosyl-L-methionine = an N(6)-methyl-2'-deoxyadenosine in DNA + S-adenosyl-L-homocysteine + H(+)</text>
        <dbReference type="Rhea" id="RHEA:15197"/>
        <dbReference type="Rhea" id="RHEA-COMP:12418"/>
        <dbReference type="Rhea" id="RHEA-COMP:12419"/>
        <dbReference type="ChEBI" id="CHEBI:15378"/>
        <dbReference type="ChEBI" id="CHEBI:57856"/>
        <dbReference type="ChEBI" id="CHEBI:59789"/>
        <dbReference type="ChEBI" id="CHEBI:90615"/>
        <dbReference type="ChEBI" id="CHEBI:90616"/>
        <dbReference type="EC" id="2.1.1.72"/>
    </reaction>
</comment>
<evidence type="ECO:0000313" key="7">
    <source>
        <dbReference type="Proteomes" id="UP000593605"/>
    </source>
</evidence>
<evidence type="ECO:0000256" key="5">
    <source>
        <dbReference type="ARBA" id="ARBA00047942"/>
    </source>
</evidence>
<organism evidence="6 7">
    <name type="scientific">Cruoricaptor ignavus</name>
    <dbReference type="NCBI Taxonomy" id="1118202"/>
    <lineage>
        <taxon>Bacteria</taxon>
        <taxon>Pseudomonadati</taxon>
        <taxon>Bacteroidota</taxon>
        <taxon>Flavobacteriia</taxon>
        <taxon>Flavobacteriales</taxon>
        <taxon>Weeksellaceae</taxon>
        <taxon>Cruoricaptor</taxon>
    </lineage>
</organism>
<dbReference type="GO" id="GO:0009307">
    <property type="term" value="P:DNA restriction-modification system"/>
    <property type="evidence" value="ECO:0007669"/>
    <property type="project" value="InterPro"/>
</dbReference>
<keyword evidence="3" id="KW-0808">Transferase</keyword>
<evidence type="ECO:0000313" key="6">
    <source>
        <dbReference type="EMBL" id="QOR74042.1"/>
    </source>
</evidence>
<evidence type="ECO:0000256" key="2">
    <source>
        <dbReference type="ARBA" id="ARBA00022603"/>
    </source>
</evidence>
<dbReference type="InterPro" id="IPR029063">
    <property type="entry name" value="SAM-dependent_MTases_sf"/>
</dbReference>
<gene>
    <name evidence="6" type="ORF">IMZ16_00925</name>
</gene>
<protein>
    <recommendedName>
        <fullName evidence="1">site-specific DNA-methyltransferase (adenine-specific)</fullName>
        <ecNumber evidence="1">2.1.1.72</ecNumber>
    </recommendedName>
</protein>
<name>A0A7M1T581_9FLAO</name>